<evidence type="ECO:0000256" key="6">
    <source>
        <dbReference type="ARBA" id="ARBA00048178"/>
    </source>
</evidence>
<evidence type="ECO:0000256" key="1">
    <source>
        <dbReference type="ARBA" id="ARBA00009104"/>
    </source>
</evidence>
<dbReference type="Proteomes" id="UP000295447">
    <property type="component" value="Unassembled WGS sequence"/>
</dbReference>
<gene>
    <name evidence="9" type="ORF">EV650_7736</name>
</gene>
<dbReference type="OrthoDB" id="3418729at2"/>
<evidence type="ECO:0000256" key="5">
    <source>
        <dbReference type="ARBA" id="ARBA00032897"/>
    </source>
</evidence>
<sequence length="347" mass="36981">MTALTLSPAESEEVVTQRITEITPPRRPDRRSGVQPIAVVIGGQPGAAKSTVQDLVQAALGPDTAASYEADDDAGAHPRYDAAMRAGGIDALSNVVRNLPPDLSERCLDSLLSADPPYDVVTSAWLETGDRAKQAADIFHNAGHRTVMVYVATNEADSLLAIANRYQQSKDATGSGRWVDRELHDRVYPGIPDAAHAVEAGGYADDIYVVDRAGNVLYENHRNADGTMQAPLGAKAALIAERDRPPTPEEHQHFVETARSLRARGDQLEEPVGDMVRAAMRRQIRRPVAQSASSEPVPGTRLDARLAALQHVTGSGVAAPGGIAPPDSADDARRPGGRPAPGQSRER</sequence>
<dbReference type="InterPro" id="IPR027417">
    <property type="entry name" value="P-loop_NTPase"/>
</dbReference>
<keyword evidence="10" id="KW-1185">Reference proteome</keyword>
<organism evidence="9 10">
    <name type="scientific">Kribbella kalugense</name>
    <dbReference type="NCBI Taxonomy" id="2512221"/>
    <lineage>
        <taxon>Bacteria</taxon>
        <taxon>Bacillati</taxon>
        <taxon>Actinomycetota</taxon>
        <taxon>Actinomycetes</taxon>
        <taxon>Propionibacteriales</taxon>
        <taxon>Kribbellaceae</taxon>
        <taxon>Kribbella</taxon>
    </lineage>
</organism>
<evidence type="ECO:0000259" key="8">
    <source>
        <dbReference type="Pfam" id="PF06414"/>
    </source>
</evidence>
<evidence type="ECO:0000256" key="7">
    <source>
        <dbReference type="SAM" id="MobiDB-lite"/>
    </source>
</evidence>
<dbReference type="AlphaFoldDB" id="A0A4R7Z9N4"/>
<reference evidence="9 10" key="1">
    <citation type="submission" date="2019-03" db="EMBL/GenBank/DDBJ databases">
        <title>Genomic Encyclopedia of Type Strains, Phase III (KMG-III): the genomes of soil and plant-associated and newly described type strains.</title>
        <authorList>
            <person name="Whitman W."/>
        </authorList>
    </citation>
    <scope>NUCLEOTIDE SEQUENCE [LARGE SCALE GENOMIC DNA]</scope>
    <source>
        <strain evidence="9 10">VKM Ac-2570</strain>
    </source>
</reference>
<evidence type="ECO:0000313" key="10">
    <source>
        <dbReference type="Proteomes" id="UP000295447"/>
    </source>
</evidence>
<dbReference type="Pfam" id="PF06414">
    <property type="entry name" value="Zeta_toxin"/>
    <property type="match status" value="1"/>
</dbReference>
<protein>
    <recommendedName>
        <fullName evidence="5">UDP-N-acetylglucosamine kinase</fullName>
        <ecNumber evidence="2">2.7.1.176</ecNumber>
    </recommendedName>
    <alternativeName>
        <fullName evidence="5">UDP-N-acetylglucosamine kinase</fullName>
    </alternativeName>
</protein>
<feature type="region of interest" description="Disordered" evidence="7">
    <location>
        <begin position="313"/>
        <end position="347"/>
    </location>
</feature>
<name>A0A4R7Z9N4_9ACTN</name>
<dbReference type="EC" id="2.7.1.176" evidence="2"/>
<evidence type="ECO:0000256" key="3">
    <source>
        <dbReference type="ARBA" id="ARBA00022741"/>
    </source>
</evidence>
<feature type="domain" description="Zeta toxin" evidence="8">
    <location>
        <begin position="32"/>
        <end position="221"/>
    </location>
</feature>
<dbReference type="Gene3D" id="3.40.50.300">
    <property type="entry name" value="P-loop containing nucleotide triphosphate hydrolases"/>
    <property type="match status" value="1"/>
</dbReference>
<evidence type="ECO:0000313" key="9">
    <source>
        <dbReference type="EMBL" id="TDW14153.1"/>
    </source>
</evidence>
<dbReference type="GO" id="GO:0005524">
    <property type="term" value="F:ATP binding"/>
    <property type="evidence" value="ECO:0007669"/>
    <property type="project" value="UniProtKB-KW"/>
</dbReference>
<keyword evidence="4" id="KW-0067">ATP-binding</keyword>
<evidence type="ECO:0000256" key="2">
    <source>
        <dbReference type="ARBA" id="ARBA00011963"/>
    </source>
</evidence>
<proteinExistence type="inferred from homology"/>
<evidence type="ECO:0000256" key="4">
    <source>
        <dbReference type="ARBA" id="ARBA00022840"/>
    </source>
</evidence>
<accession>A0A4R7Z9N4</accession>
<comment type="similarity">
    <text evidence="1">Belongs to the zeta toxin family.</text>
</comment>
<dbReference type="InterPro" id="IPR010488">
    <property type="entry name" value="Zeta_toxin_domain"/>
</dbReference>
<dbReference type="EMBL" id="SODF01000004">
    <property type="protein sequence ID" value="TDW14153.1"/>
    <property type="molecule type" value="Genomic_DNA"/>
</dbReference>
<dbReference type="GO" id="GO:0016301">
    <property type="term" value="F:kinase activity"/>
    <property type="evidence" value="ECO:0007669"/>
    <property type="project" value="InterPro"/>
</dbReference>
<dbReference type="RefSeq" id="WP_134124130.1">
    <property type="nucleotide sequence ID" value="NZ_SODF01000004.1"/>
</dbReference>
<comment type="caution">
    <text evidence="9">The sequence shown here is derived from an EMBL/GenBank/DDBJ whole genome shotgun (WGS) entry which is preliminary data.</text>
</comment>
<comment type="catalytic activity">
    <reaction evidence="6">
        <text>UDP-N-acetyl-alpha-D-glucosamine + ATP = UDP-N-acetyl-alpha-D-glucosamine 3'-phosphate + ADP + H(+)</text>
        <dbReference type="Rhea" id="RHEA:32671"/>
        <dbReference type="ChEBI" id="CHEBI:15378"/>
        <dbReference type="ChEBI" id="CHEBI:30616"/>
        <dbReference type="ChEBI" id="CHEBI:57705"/>
        <dbReference type="ChEBI" id="CHEBI:64353"/>
        <dbReference type="ChEBI" id="CHEBI:456216"/>
        <dbReference type="EC" id="2.7.1.176"/>
    </reaction>
</comment>
<keyword evidence="3" id="KW-0547">Nucleotide-binding</keyword>